<evidence type="ECO:0000313" key="1">
    <source>
        <dbReference type="EMBL" id="SCU75516.1"/>
    </source>
</evidence>
<name>A0A1K0IEB2_CUPNE</name>
<gene>
    <name evidence="1" type="ORF">CNECB9_2370090</name>
</gene>
<sequence length="373" mass="41271">MTILNTLPVRPASRAPRAIVKVAGVIVPAWVRWSVDNNTFYQADTFRVQFAANALPAATDAAWFADQSEAFVEIFAGFPADPQNFSETDLTSLIYGRVDDIDYDPVATTITLTGRDLTAAFIDSKISAQYQNLTSSQIATKLAEAHGLTPVVTETKTKAGNIYAYDHVRQMDQRSEWDLLTFLADQEGFNVYVKGQELHFEPRPDDTEDAYELRWEVSESGLPSANVQDLVLSRSLTVAKGVTVVVRSWNAKQAKGFTAYYPSKGKTTQAGKASPFGNQQVYSIVRGGLTQEEATQLAQKTHREITQHEMKLRARLPADHEVTTTARVRLTGTGTKFDQDYYVEAISRAMSVDEGYSMTLSAKNHNPETVPSP</sequence>
<evidence type="ECO:0008006" key="2">
    <source>
        <dbReference type="Google" id="ProtNLM"/>
    </source>
</evidence>
<dbReference type="EMBL" id="FMSH01000154">
    <property type="protein sequence ID" value="SCU75516.1"/>
    <property type="molecule type" value="Genomic_DNA"/>
</dbReference>
<protein>
    <recommendedName>
        <fullName evidence="2">Phage protein D</fullName>
    </recommendedName>
</protein>
<organism evidence="1">
    <name type="scientific">Cupriavidus necator</name>
    <name type="common">Alcaligenes eutrophus</name>
    <name type="synonym">Ralstonia eutropha</name>
    <dbReference type="NCBI Taxonomy" id="106590"/>
    <lineage>
        <taxon>Bacteria</taxon>
        <taxon>Pseudomonadati</taxon>
        <taxon>Pseudomonadota</taxon>
        <taxon>Betaproteobacteria</taxon>
        <taxon>Burkholderiales</taxon>
        <taxon>Burkholderiaceae</taxon>
        <taxon>Cupriavidus</taxon>
    </lineage>
</organism>
<reference evidence="1" key="1">
    <citation type="submission" date="2016-09" db="EMBL/GenBank/DDBJ databases">
        <authorList>
            <person name="Capua I."/>
            <person name="De Benedictis P."/>
            <person name="Joannis T."/>
            <person name="Lombin L.H."/>
            <person name="Cattoli G."/>
        </authorList>
    </citation>
    <scope>NUCLEOTIDE SEQUENCE</scope>
    <source>
        <strain evidence="1">B9</strain>
    </source>
</reference>
<accession>A0A1K0IEB2</accession>
<dbReference type="SUPFAM" id="SSF69279">
    <property type="entry name" value="Phage tail proteins"/>
    <property type="match status" value="1"/>
</dbReference>
<dbReference type="RefSeq" id="WP_340524054.1">
    <property type="nucleotide sequence ID" value="NZ_FMSH01000154.1"/>
</dbReference>
<proteinExistence type="predicted"/>
<dbReference type="AlphaFoldDB" id="A0A1K0IEB2"/>